<evidence type="ECO:0000313" key="2">
    <source>
        <dbReference type="EMBL" id="MCY9595601.1"/>
    </source>
</evidence>
<keyword evidence="5" id="KW-1185">Reference proteome</keyword>
<protein>
    <submittedName>
        <fullName evidence="3">DUF1702 domain-containing protein</fullName>
    </submittedName>
    <submittedName>
        <fullName evidence="2">DUF1702 family protein</fullName>
    </submittedName>
</protein>
<dbReference type="Proteomes" id="UP000288943">
    <property type="component" value="Chromosome"/>
</dbReference>
<dbReference type="EMBL" id="JAMDMJ010000008">
    <property type="protein sequence ID" value="MCY9595601.1"/>
    <property type="molecule type" value="Genomic_DNA"/>
</dbReference>
<reference evidence="3 4" key="1">
    <citation type="submission" date="2018-01" db="EMBL/GenBank/DDBJ databases">
        <title>The whole genome sequencing and assembly of Paenibacillus chitinolyticus KCCM 41400 strain.</title>
        <authorList>
            <person name="Kim J.-Y."/>
            <person name="Park M.-K."/>
            <person name="Lee Y.-J."/>
            <person name="Yi H."/>
            <person name="Bahn Y.-S."/>
            <person name="Kim J.F."/>
            <person name="Lee D.-W."/>
        </authorList>
    </citation>
    <scope>NUCLEOTIDE SEQUENCE [LARGE SCALE GENOMIC DNA]</scope>
    <source>
        <strain evidence="3 4">KCCM 41400</strain>
    </source>
</reference>
<dbReference type="RefSeq" id="WP_042229538.1">
    <property type="nucleotide sequence ID" value="NZ_CP026520.1"/>
</dbReference>
<reference evidence="2 5" key="2">
    <citation type="submission" date="2022-05" db="EMBL/GenBank/DDBJ databases">
        <title>Genome Sequencing of Bee-Associated Microbes.</title>
        <authorList>
            <person name="Dunlap C."/>
        </authorList>
    </citation>
    <scope>NUCLEOTIDE SEQUENCE [LARGE SCALE GENOMIC DNA]</scope>
    <source>
        <strain evidence="2 5">NRRL B-23120</strain>
    </source>
</reference>
<dbReference type="OrthoDB" id="2530105at2"/>
<evidence type="ECO:0000313" key="4">
    <source>
        <dbReference type="Proteomes" id="UP000288943"/>
    </source>
</evidence>
<dbReference type="KEGG" id="pchi:PC41400_06670"/>
<dbReference type="InterPro" id="IPR012964">
    <property type="entry name" value="DUF1702"/>
</dbReference>
<keyword evidence="1" id="KW-1133">Transmembrane helix</keyword>
<evidence type="ECO:0000313" key="5">
    <source>
        <dbReference type="Proteomes" id="UP001527202"/>
    </source>
</evidence>
<dbReference type="AlphaFoldDB" id="A0A410WSP2"/>
<keyword evidence="1" id="KW-0812">Transmembrane</keyword>
<name>A0A410WSP2_9BACL</name>
<accession>A0A410WSP2</accession>
<dbReference type="Proteomes" id="UP001527202">
    <property type="component" value="Unassembled WGS sequence"/>
</dbReference>
<keyword evidence="1" id="KW-0472">Membrane</keyword>
<sequence>MQVIAVVSAIGAFLAVLAPFIYLKAFHRSIPKMVAKFPLTHNVHYDRKFPQILRAFLSGSNWALKPVLPMSGLRARLDNRFEPFYKGFAYEGAGMGLGVKSALFPSRGRRFEAYIHQLSPGYLYQYYVGLGWYLTIRHGFRYGGYKRWIKQLHPRYAPIVFDGAGFKTALFHYKKNKQIIQKFRHFPFSYQRVCYQGFGRCLWFLTEFDLQKTAAELENLPAEFRHDAYSGVGLAAAYSFFDQLAFAAHADKQIPEQYRPAFRQGLAFGWEARRLQDPVYWDEQLERYTYPVILKVTGFVDRVHEAVQLLGEDDTEADYYMRWMDTVRSLLKEK</sequence>
<dbReference type="Pfam" id="PF08012">
    <property type="entry name" value="DUF1702"/>
    <property type="match status" value="1"/>
</dbReference>
<gene>
    <name evidence="2" type="ORF">M5X16_07445</name>
    <name evidence="3" type="ORF">PC41400_06670</name>
</gene>
<feature type="transmembrane region" description="Helical" evidence="1">
    <location>
        <begin position="6"/>
        <end position="23"/>
    </location>
</feature>
<proteinExistence type="predicted"/>
<evidence type="ECO:0000313" key="3">
    <source>
        <dbReference type="EMBL" id="QAV17362.1"/>
    </source>
</evidence>
<organism evidence="3 4">
    <name type="scientific">Paenibacillus chitinolyticus</name>
    <dbReference type="NCBI Taxonomy" id="79263"/>
    <lineage>
        <taxon>Bacteria</taxon>
        <taxon>Bacillati</taxon>
        <taxon>Bacillota</taxon>
        <taxon>Bacilli</taxon>
        <taxon>Bacillales</taxon>
        <taxon>Paenibacillaceae</taxon>
        <taxon>Paenibacillus</taxon>
    </lineage>
</organism>
<evidence type="ECO:0000256" key="1">
    <source>
        <dbReference type="SAM" id="Phobius"/>
    </source>
</evidence>
<dbReference type="GeneID" id="95374502"/>
<dbReference type="EMBL" id="CP026520">
    <property type="protein sequence ID" value="QAV17362.1"/>
    <property type="molecule type" value="Genomic_DNA"/>
</dbReference>